<organism evidence="8 9">
    <name type="scientific">Alkalihalobacillus trypoxylicola</name>
    <dbReference type="NCBI Taxonomy" id="519424"/>
    <lineage>
        <taxon>Bacteria</taxon>
        <taxon>Bacillati</taxon>
        <taxon>Bacillota</taxon>
        <taxon>Bacilli</taxon>
        <taxon>Bacillales</taxon>
        <taxon>Bacillaceae</taxon>
        <taxon>Alkalihalobacillus</taxon>
    </lineage>
</organism>
<dbReference type="Pfam" id="PF01509">
    <property type="entry name" value="TruB_N"/>
    <property type="match status" value="1"/>
</dbReference>
<dbReference type="EC" id="5.4.99.25" evidence="5"/>
<feature type="domain" description="Pseudouridine synthase II N-terminal" evidence="6">
    <location>
        <begin position="25"/>
        <end position="181"/>
    </location>
</feature>
<keyword evidence="9" id="KW-1185">Reference proteome</keyword>
<comment type="function">
    <text evidence="5">Responsible for synthesis of pseudouridine from uracil-55 in the psi GC loop of transfer RNAs.</text>
</comment>
<dbReference type="AlphaFoldDB" id="A0A161PL12"/>
<dbReference type="PANTHER" id="PTHR13767">
    <property type="entry name" value="TRNA-PSEUDOURIDINE SYNTHASE"/>
    <property type="match status" value="1"/>
</dbReference>
<proteinExistence type="inferred from homology"/>
<dbReference type="GO" id="GO:0031119">
    <property type="term" value="P:tRNA pseudouridine synthesis"/>
    <property type="evidence" value="ECO:0007669"/>
    <property type="project" value="UniProtKB-UniRule"/>
</dbReference>
<dbReference type="Pfam" id="PF16198">
    <property type="entry name" value="TruB_C_2"/>
    <property type="match status" value="1"/>
</dbReference>
<reference evidence="8" key="1">
    <citation type="submission" date="2016-02" db="EMBL/GenBank/DDBJ databases">
        <title>Genome sequence of Bacillus trypoxylicola KCTC 13244(T).</title>
        <authorList>
            <person name="Jeong H."/>
            <person name="Park S.-H."/>
            <person name="Choi S.-K."/>
        </authorList>
    </citation>
    <scope>NUCLEOTIDE SEQUENCE [LARGE SCALE GENOMIC DNA]</scope>
    <source>
        <strain evidence="8">KCTC 13244</strain>
    </source>
</reference>
<comment type="catalytic activity">
    <reaction evidence="1 5">
        <text>uridine(55) in tRNA = pseudouridine(55) in tRNA</text>
        <dbReference type="Rhea" id="RHEA:42532"/>
        <dbReference type="Rhea" id="RHEA-COMP:10101"/>
        <dbReference type="Rhea" id="RHEA-COMP:10102"/>
        <dbReference type="ChEBI" id="CHEBI:65314"/>
        <dbReference type="ChEBI" id="CHEBI:65315"/>
        <dbReference type="EC" id="5.4.99.25"/>
    </reaction>
</comment>
<dbReference type="GO" id="GO:0003723">
    <property type="term" value="F:RNA binding"/>
    <property type="evidence" value="ECO:0007669"/>
    <property type="project" value="InterPro"/>
</dbReference>
<gene>
    <name evidence="5 8" type="primary">truB</name>
    <name evidence="8" type="ORF">AZF04_01385</name>
</gene>
<evidence type="ECO:0000256" key="2">
    <source>
        <dbReference type="ARBA" id="ARBA00005642"/>
    </source>
</evidence>
<feature type="domain" description="tRNA pseudouridylate synthase B C-terminal" evidence="7">
    <location>
        <begin position="182"/>
        <end position="239"/>
    </location>
</feature>
<dbReference type="PANTHER" id="PTHR13767:SF2">
    <property type="entry name" value="PSEUDOURIDYLATE SYNTHASE TRUB1"/>
    <property type="match status" value="1"/>
</dbReference>
<dbReference type="SUPFAM" id="SSF55120">
    <property type="entry name" value="Pseudouridine synthase"/>
    <property type="match status" value="1"/>
</dbReference>
<dbReference type="InterPro" id="IPR014780">
    <property type="entry name" value="tRNA_psdUridine_synth_TruB"/>
</dbReference>
<dbReference type="FunFam" id="3.30.2350.10:FF:000011">
    <property type="entry name" value="tRNA pseudouridine synthase B"/>
    <property type="match status" value="1"/>
</dbReference>
<sequence length="304" mass="34632">MNESGILSLLKPAGMTSHDCVAKLRKLYQTKKVGHTGTLDPEVTGVLPICIGRATKVAEYMSEYPKEYEAEVTIGFSTTTEDQTGEIVEKKNVENSLSEEELDAVLHSFLGEQVQIPPMFSAVKVKGRRLYDYARKGEQVERPKRTIVIHKIKRIDDIIFEQDEQNLRFRFKVRCSKGTYVRTLAVDIGQKLGYPAHMSKLIRTASGPFSLGDCLSFEEIEQEELVGRYARLKPLETALSFLASYTVDEEIEKKIKNGSVLPKIKMIEENRFTLYNKEGHCLAIYQNHPTEVGYMKPEKMIWTQ</sequence>
<keyword evidence="4 5" id="KW-0413">Isomerase</keyword>
<dbReference type="Gene3D" id="3.30.2350.10">
    <property type="entry name" value="Pseudouridine synthase"/>
    <property type="match status" value="1"/>
</dbReference>
<protein>
    <recommendedName>
        <fullName evidence="5">tRNA pseudouridine synthase B</fullName>
        <ecNumber evidence="5">5.4.99.25</ecNumber>
    </recommendedName>
    <alternativeName>
        <fullName evidence="5">tRNA pseudouridine(55) synthase</fullName>
        <shortName evidence="5">Psi55 synthase</shortName>
    </alternativeName>
    <alternativeName>
        <fullName evidence="5">tRNA pseudouridylate synthase</fullName>
    </alternativeName>
    <alternativeName>
        <fullName evidence="5">tRNA-uridine isomerase</fullName>
    </alternativeName>
</protein>
<dbReference type="GO" id="GO:1990481">
    <property type="term" value="P:mRNA pseudouridine synthesis"/>
    <property type="evidence" value="ECO:0007669"/>
    <property type="project" value="TreeGrafter"/>
</dbReference>
<evidence type="ECO:0000256" key="1">
    <source>
        <dbReference type="ARBA" id="ARBA00000385"/>
    </source>
</evidence>
<evidence type="ECO:0000313" key="8">
    <source>
        <dbReference type="EMBL" id="KYG35016.1"/>
    </source>
</evidence>
<evidence type="ECO:0000256" key="4">
    <source>
        <dbReference type="ARBA" id="ARBA00023235"/>
    </source>
</evidence>
<comment type="caution">
    <text evidence="8">The sequence shown here is derived from an EMBL/GenBank/DDBJ whole genome shotgun (WGS) entry which is preliminary data.</text>
</comment>
<dbReference type="InterPro" id="IPR032819">
    <property type="entry name" value="TruB_C"/>
</dbReference>
<comment type="similarity">
    <text evidence="2 5">Belongs to the pseudouridine synthase TruB family. Type 1 subfamily.</text>
</comment>
<dbReference type="OrthoDB" id="9802309at2"/>
<accession>A0A161PL12</accession>
<dbReference type="HAMAP" id="MF_01080">
    <property type="entry name" value="TruB_bact"/>
    <property type="match status" value="1"/>
</dbReference>
<dbReference type="InterPro" id="IPR002501">
    <property type="entry name" value="PsdUridine_synth_N"/>
</dbReference>
<evidence type="ECO:0000256" key="3">
    <source>
        <dbReference type="ARBA" id="ARBA00022694"/>
    </source>
</evidence>
<dbReference type="STRING" id="519424.AZF04_01385"/>
<evidence type="ECO:0000313" key="9">
    <source>
        <dbReference type="Proteomes" id="UP000075806"/>
    </source>
</evidence>
<dbReference type="CDD" id="cd02573">
    <property type="entry name" value="PseudoU_synth_EcTruB"/>
    <property type="match status" value="1"/>
</dbReference>
<feature type="active site" description="Nucleophile" evidence="5">
    <location>
        <position position="40"/>
    </location>
</feature>
<dbReference type="EMBL" id="LTAO01000001">
    <property type="protein sequence ID" value="KYG35016.1"/>
    <property type="molecule type" value="Genomic_DNA"/>
</dbReference>
<evidence type="ECO:0000259" key="6">
    <source>
        <dbReference type="Pfam" id="PF01509"/>
    </source>
</evidence>
<evidence type="ECO:0000259" key="7">
    <source>
        <dbReference type="Pfam" id="PF16198"/>
    </source>
</evidence>
<evidence type="ECO:0000256" key="5">
    <source>
        <dbReference type="HAMAP-Rule" id="MF_01080"/>
    </source>
</evidence>
<dbReference type="GO" id="GO:0160148">
    <property type="term" value="F:tRNA pseudouridine(55) synthase activity"/>
    <property type="evidence" value="ECO:0007669"/>
    <property type="project" value="UniProtKB-EC"/>
</dbReference>
<dbReference type="InterPro" id="IPR020103">
    <property type="entry name" value="PsdUridine_synth_cat_dom_sf"/>
</dbReference>
<dbReference type="NCBIfam" id="TIGR00431">
    <property type="entry name" value="TruB"/>
    <property type="match status" value="1"/>
</dbReference>
<keyword evidence="3 5" id="KW-0819">tRNA processing</keyword>
<dbReference type="RefSeq" id="WP_061947254.1">
    <property type="nucleotide sequence ID" value="NZ_LTAO01000001.1"/>
</dbReference>
<dbReference type="Proteomes" id="UP000075806">
    <property type="component" value="Unassembled WGS sequence"/>
</dbReference>
<name>A0A161PL12_9BACI</name>